<gene>
    <name evidence="1" type="ORF">RMCB_5156</name>
</gene>
<protein>
    <submittedName>
        <fullName evidence="1">Phage tail protein</fullName>
    </submittedName>
</protein>
<reference evidence="2" key="2">
    <citation type="submission" date="2016-02" db="EMBL/GenBank/DDBJ databases">
        <title>Draft genome sequence of five rapidly growing Mycobacterium species.</title>
        <authorList>
            <person name="Katahira K."/>
            <person name="Gotou Y."/>
            <person name="Iida K."/>
            <person name="Ogura Y."/>
            <person name="Hayashi T."/>
        </authorList>
    </citation>
    <scope>NUCLEOTIDE SEQUENCE [LARGE SCALE GENOMIC DNA]</scope>
    <source>
        <strain evidence="2">JCM15654</strain>
    </source>
</reference>
<sequence length="198" mass="20913">MRAGIDNLGTPMPFIDTMPSVYWDDWLAAELCAAFDEVLAPVFATLDCLPAYLDPGTTPDDMLDWLAGWIGLTVAGREPAHKRQLITAGAALLGWQGTAQSIHDSVVAAFNRDTEVIESGSATWSLTPDSRPGGQPTPGLLVRVTVTADDEVDARSVDALVDAIKPAHIPHRVELVIRAAPPAPPPADDTVTESPAGA</sequence>
<evidence type="ECO:0000313" key="2">
    <source>
        <dbReference type="Proteomes" id="UP000069620"/>
    </source>
</evidence>
<dbReference type="STRING" id="146020.RMCB_5156"/>
<dbReference type="EMBL" id="BCSX01000045">
    <property type="protein sequence ID" value="GAS91060.1"/>
    <property type="molecule type" value="Genomic_DNA"/>
</dbReference>
<dbReference type="AlphaFoldDB" id="A0A100W3N7"/>
<dbReference type="Pfam" id="PF09684">
    <property type="entry name" value="Tail_P2_I"/>
    <property type="match status" value="1"/>
</dbReference>
<dbReference type="InterPro" id="IPR011748">
    <property type="entry name" value="Unchr_phage_tail-like"/>
</dbReference>
<dbReference type="InterPro" id="IPR006521">
    <property type="entry name" value="Tail_protein_I"/>
</dbReference>
<organism evidence="1 2">
    <name type="scientific">Mycolicibacterium brisbanense</name>
    <dbReference type="NCBI Taxonomy" id="146020"/>
    <lineage>
        <taxon>Bacteria</taxon>
        <taxon>Bacillati</taxon>
        <taxon>Actinomycetota</taxon>
        <taxon>Actinomycetes</taxon>
        <taxon>Mycobacteriales</taxon>
        <taxon>Mycobacteriaceae</taxon>
        <taxon>Mycolicibacterium</taxon>
    </lineage>
</organism>
<dbReference type="NCBIfam" id="TIGR02242">
    <property type="entry name" value="tail_TIGR02242"/>
    <property type="match status" value="1"/>
</dbReference>
<dbReference type="Proteomes" id="UP000069620">
    <property type="component" value="Unassembled WGS sequence"/>
</dbReference>
<dbReference type="OrthoDB" id="3275018at2"/>
<reference evidence="2" key="1">
    <citation type="journal article" date="2016" name="Genome Announc.">
        <title>Draft Genome Sequences of Five Rapidly Growing Mycobacterium Species, M. thermoresistibile, M. fortuitum subsp. acetamidolyticum, M. canariasense, M. brisbanense, and M. novocastrense.</title>
        <authorList>
            <person name="Katahira K."/>
            <person name="Ogura Y."/>
            <person name="Gotoh Y."/>
            <person name="Hayashi T."/>
        </authorList>
    </citation>
    <scope>NUCLEOTIDE SEQUENCE [LARGE SCALE GENOMIC DNA]</scope>
    <source>
        <strain evidence="2">JCM15654</strain>
    </source>
</reference>
<name>A0A100W3N7_9MYCO</name>
<keyword evidence="2" id="KW-1185">Reference proteome</keyword>
<comment type="caution">
    <text evidence="1">The sequence shown here is derived from an EMBL/GenBank/DDBJ whole genome shotgun (WGS) entry which is preliminary data.</text>
</comment>
<accession>A0A100W3N7</accession>
<proteinExistence type="predicted"/>
<evidence type="ECO:0000313" key="1">
    <source>
        <dbReference type="EMBL" id="GAS91060.1"/>
    </source>
</evidence>